<sequence length="310" mass="33589">MMHRQQTALVVGSSGSLGRCLIEHLSRDLKVRVIGADVIAPSSEDESRLTGGFVELPNTTSLPELTMALTDGLHQLIEDDQELDAVICVAGAWEGDPLLPSLPPPIDIIAENDEDDNNVQRLWLLDCAREYSENVERMLGKNLYPVLAAGYASQNYMTEGGGVDDDDNDNGGLFVAIGATAALSSTPGMLGYGLSKVATHHYVQTLGETSGKAVTTKSKRKLARRIRNHSSTQSYLNRLSVVGILPTTIDTPANRQAMPNEDFSEWTNSIDIAKEIGLWMRKPALRPHSGSLVKVHPNSKGDGAEFKVAR</sequence>
<keyword evidence="4" id="KW-0560">Oxidoreductase</keyword>
<evidence type="ECO:0000256" key="2">
    <source>
        <dbReference type="ARBA" id="ARBA00011738"/>
    </source>
</evidence>
<dbReference type="Proteomes" id="UP000095751">
    <property type="component" value="Unassembled WGS sequence"/>
</dbReference>
<dbReference type="GO" id="GO:0006559">
    <property type="term" value="P:L-phenylalanine catabolic process"/>
    <property type="evidence" value="ECO:0007669"/>
    <property type="project" value="TreeGrafter"/>
</dbReference>
<gene>
    <name evidence="5" type="ORF">FRACYDRAFT_225343</name>
</gene>
<name>A0A1E7FHE9_9STRA</name>
<dbReference type="SUPFAM" id="SSF51735">
    <property type="entry name" value="NAD(P)-binding Rossmann-fold domains"/>
    <property type="match status" value="1"/>
</dbReference>
<dbReference type="PANTHER" id="PTHR15104">
    <property type="entry name" value="DIHYDROPTERIDINE REDUCTASE"/>
    <property type="match status" value="1"/>
</dbReference>
<dbReference type="GO" id="GO:0005737">
    <property type="term" value="C:cytoplasm"/>
    <property type="evidence" value="ECO:0007669"/>
    <property type="project" value="TreeGrafter"/>
</dbReference>
<dbReference type="Gene3D" id="3.40.50.720">
    <property type="entry name" value="NAD(P)-binding Rossmann-like Domain"/>
    <property type="match status" value="1"/>
</dbReference>
<dbReference type="EMBL" id="KV784357">
    <property type="protein sequence ID" value="OEU17601.1"/>
    <property type="molecule type" value="Genomic_DNA"/>
</dbReference>
<dbReference type="InParanoid" id="A0A1E7FHE9"/>
<evidence type="ECO:0000256" key="3">
    <source>
        <dbReference type="ARBA" id="ARBA00022857"/>
    </source>
</evidence>
<dbReference type="PANTHER" id="PTHR15104:SF0">
    <property type="entry name" value="DIHYDROPTERIDINE REDUCTASE"/>
    <property type="match status" value="1"/>
</dbReference>
<dbReference type="GO" id="GO:0006729">
    <property type="term" value="P:tetrahydrobiopterin biosynthetic process"/>
    <property type="evidence" value="ECO:0007669"/>
    <property type="project" value="TreeGrafter"/>
</dbReference>
<dbReference type="AlphaFoldDB" id="A0A1E7FHE9"/>
<proteinExistence type="inferred from homology"/>
<evidence type="ECO:0000256" key="1">
    <source>
        <dbReference type="ARBA" id="ARBA00006484"/>
    </source>
</evidence>
<dbReference type="InterPro" id="IPR036291">
    <property type="entry name" value="NAD(P)-bd_dom_sf"/>
</dbReference>
<keyword evidence="3" id="KW-0521">NADP</keyword>
<protein>
    <submittedName>
        <fullName evidence="5">NAD(P)-binding protein</fullName>
    </submittedName>
</protein>
<evidence type="ECO:0000313" key="5">
    <source>
        <dbReference type="EMBL" id="OEU17601.1"/>
    </source>
</evidence>
<dbReference type="GO" id="GO:0070402">
    <property type="term" value="F:NADPH binding"/>
    <property type="evidence" value="ECO:0007669"/>
    <property type="project" value="TreeGrafter"/>
</dbReference>
<evidence type="ECO:0000313" key="6">
    <source>
        <dbReference type="Proteomes" id="UP000095751"/>
    </source>
</evidence>
<accession>A0A1E7FHE9</accession>
<comment type="similarity">
    <text evidence="1">Belongs to the short-chain dehydrogenases/reductases (SDR) family.</text>
</comment>
<keyword evidence="6" id="KW-1185">Reference proteome</keyword>
<comment type="subunit">
    <text evidence="2">Homodimer.</text>
</comment>
<evidence type="ECO:0000256" key="4">
    <source>
        <dbReference type="ARBA" id="ARBA00023002"/>
    </source>
</evidence>
<reference evidence="5 6" key="1">
    <citation type="submission" date="2016-09" db="EMBL/GenBank/DDBJ databases">
        <title>Extensive genetic diversity and differential bi-allelic expression allows diatom success in the polar Southern Ocean.</title>
        <authorList>
            <consortium name="DOE Joint Genome Institute"/>
            <person name="Mock T."/>
            <person name="Otillar R.P."/>
            <person name="Strauss J."/>
            <person name="Dupont C."/>
            <person name="Frickenhaus S."/>
            <person name="Maumus F."/>
            <person name="Mcmullan M."/>
            <person name="Sanges R."/>
            <person name="Schmutz J."/>
            <person name="Toseland A."/>
            <person name="Valas R."/>
            <person name="Veluchamy A."/>
            <person name="Ward B.J."/>
            <person name="Allen A."/>
            <person name="Barry K."/>
            <person name="Falciatore A."/>
            <person name="Ferrante M."/>
            <person name="Fortunato A.E."/>
            <person name="Gloeckner G."/>
            <person name="Gruber A."/>
            <person name="Hipkin R."/>
            <person name="Janech M."/>
            <person name="Kroth P."/>
            <person name="Leese F."/>
            <person name="Lindquist E."/>
            <person name="Lyon B.R."/>
            <person name="Martin J."/>
            <person name="Mayer C."/>
            <person name="Parker M."/>
            <person name="Quesneville H."/>
            <person name="Raymond J."/>
            <person name="Uhlig C."/>
            <person name="Valentin K.U."/>
            <person name="Worden A.Z."/>
            <person name="Armbrust E.V."/>
            <person name="Bowler C."/>
            <person name="Green B."/>
            <person name="Moulton V."/>
            <person name="Van Oosterhout C."/>
            <person name="Grigoriev I."/>
        </authorList>
    </citation>
    <scope>NUCLEOTIDE SEQUENCE [LARGE SCALE GENOMIC DNA]</scope>
    <source>
        <strain evidence="5 6">CCMP1102</strain>
    </source>
</reference>
<organism evidence="5 6">
    <name type="scientific">Fragilariopsis cylindrus CCMP1102</name>
    <dbReference type="NCBI Taxonomy" id="635003"/>
    <lineage>
        <taxon>Eukaryota</taxon>
        <taxon>Sar</taxon>
        <taxon>Stramenopiles</taxon>
        <taxon>Ochrophyta</taxon>
        <taxon>Bacillariophyta</taxon>
        <taxon>Bacillariophyceae</taxon>
        <taxon>Bacillariophycidae</taxon>
        <taxon>Bacillariales</taxon>
        <taxon>Bacillariaceae</taxon>
        <taxon>Fragilariopsis</taxon>
    </lineage>
</organism>
<dbReference type="GO" id="GO:0070404">
    <property type="term" value="F:NADH binding"/>
    <property type="evidence" value="ECO:0007669"/>
    <property type="project" value="TreeGrafter"/>
</dbReference>
<dbReference type="KEGG" id="fcy:FRACYDRAFT_225343"/>
<dbReference type="GO" id="GO:0004155">
    <property type="term" value="F:6,7-dihydropteridine reductase activity"/>
    <property type="evidence" value="ECO:0007669"/>
    <property type="project" value="TreeGrafter"/>
</dbReference>
<dbReference type="OrthoDB" id="1204at2759"/>